<evidence type="ECO:0000256" key="5">
    <source>
        <dbReference type="ARBA" id="ARBA00023136"/>
    </source>
</evidence>
<feature type="domain" description="RDD" evidence="7">
    <location>
        <begin position="16"/>
        <end position="151"/>
    </location>
</feature>
<evidence type="ECO:0000256" key="2">
    <source>
        <dbReference type="ARBA" id="ARBA00022475"/>
    </source>
</evidence>
<comment type="caution">
    <text evidence="8">The sequence shown here is derived from an EMBL/GenBank/DDBJ whole genome shotgun (WGS) entry which is preliminary data.</text>
</comment>
<reference evidence="8 9" key="1">
    <citation type="submission" date="2018-07" db="EMBL/GenBank/DDBJ databases">
        <title>Pseudomonas laoshanensis sp. nov., isolated from soil.</title>
        <authorList>
            <person name="Sun J."/>
            <person name="Yu L."/>
            <person name="Wang M."/>
            <person name="Zhang C."/>
        </authorList>
    </citation>
    <scope>NUCLEOTIDE SEQUENCE [LARGE SCALE GENOMIC DNA]</scope>
    <source>
        <strain evidence="8 9">Y22</strain>
    </source>
</reference>
<feature type="transmembrane region" description="Helical" evidence="6">
    <location>
        <begin position="69"/>
        <end position="88"/>
    </location>
</feature>
<evidence type="ECO:0000256" key="1">
    <source>
        <dbReference type="ARBA" id="ARBA00004651"/>
    </source>
</evidence>
<gene>
    <name evidence="8" type="ORF">DT594_15890</name>
</gene>
<name>A0A7V7GQP6_9GAMM</name>
<keyword evidence="4 6" id="KW-1133">Transmembrane helix</keyword>
<keyword evidence="9" id="KW-1185">Reference proteome</keyword>
<keyword evidence="3 6" id="KW-0812">Transmembrane</keyword>
<dbReference type="InterPro" id="IPR051791">
    <property type="entry name" value="Pra-immunoreactive"/>
</dbReference>
<dbReference type="PANTHER" id="PTHR36115:SF10">
    <property type="entry name" value="RDD DOMAIN-CONTAINING PROTEIN"/>
    <property type="match status" value="1"/>
</dbReference>
<keyword evidence="2" id="KW-1003">Cell membrane</keyword>
<evidence type="ECO:0000256" key="6">
    <source>
        <dbReference type="SAM" id="Phobius"/>
    </source>
</evidence>
<comment type="subcellular location">
    <subcellularLocation>
        <location evidence="1">Cell membrane</location>
        <topology evidence="1">Multi-pass membrane protein</topology>
    </subcellularLocation>
</comment>
<evidence type="ECO:0000256" key="4">
    <source>
        <dbReference type="ARBA" id="ARBA00022989"/>
    </source>
</evidence>
<keyword evidence="5 6" id="KW-0472">Membrane</keyword>
<evidence type="ECO:0000256" key="3">
    <source>
        <dbReference type="ARBA" id="ARBA00022692"/>
    </source>
</evidence>
<dbReference type="Proteomes" id="UP000463138">
    <property type="component" value="Unassembled WGS sequence"/>
</dbReference>
<dbReference type="AlphaFoldDB" id="A0A7V7GQP6"/>
<evidence type="ECO:0000313" key="8">
    <source>
        <dbReference type="EMBL" id="KAA0692437.1"/>
    </source>
</evidence>
<feature type="transmembrane region" description="Helical" evidence="6">
    <location>
        <begin position="28"/>
        <end position="49"/>
    </location>
</feature>
<dbReference type="RefSeq" id="WP_149333734.1">
    <property type="nucleotide sequence ID" value="NZ_QOVF01000006.1"/>
</dbReference>
<protein>
    <submittedName>
        <fullName evidence="8">RDD family protein</fullName>
    </submittedName>
</protein>
<proteinExistence type="predicted"/>
<sequence>MQAKQLQPVGDFPATGLIRRLAAIGYDLFLLIAIWMVTAFAYLGVRILISGAEQVQQQADSGMLDGDILLRLLLIGVSLLFYLSFWTLKGQTLGMQVWRIRVEQPNGDAITRKQGLIRFLVAQPAWLCGGLGLLWMLWDKQSRTWQDIASGTRLVTLPKGTYKK</sequence>
<dbReference type="InterPro" id="IPR010432">
    <property type="entry name" value="RDD"/>
</dbReference>
<evidence type="ECO:0000259" key="7">
    <source>
        <dbReference type="Pfam" id="PF06271"/>
    </source>
</evidence>
<dbReference type="GO" id="GO:0005886">
    <property type="term" value="C:plasma membrane"/>
    <property type="evidence" value="ECO:0007669"/>
    <property type="project" value="UniProtKB-SubCell"/>
</dbReference>
<dbReference type="EMBL" id="QOVF01000006">
    <property type="protein sequence ID" value="KAA0692437.1"/>
    <property type="molecule type" value="Genomic_DNA"/>
</dbReference>
<dbReference type="Pfam" id="PF06271">
    <property type="entry name" value="RDD"/>
    <property type="match status" value="1"/>
</dbReference>
<dbReference type="OrthoDB" id="9793824at2"/>
<feature type="transmembrane region" description="Helical" evidence="6">
    <location>
        <begin position="116"/>
        <end position="138"/>
    </location>
</feature>
<accession>A0A7V7GQP6</accession>
<organism evidence="8 9">
    <name type="scientific">Halopseudomonas laoshanensis</name>
    <dbReference type="NCBI Taxonomy" id="2268758"/>
    <lineage>
        <taxon>Bacteria</taxon>
        <taxon>Pseudomonadati</taxon>
        <taxon>Pseudomonadota</taxon>
        <taxon>Gammaproteobacteria</taxon>
        <taxon>Pseudomonadales</taxon>
        <taxon>Pseudomonadaceae</taxon>
        <taxon>Halopseudomonas</taxon>
    </lineage>
</organism>
<evidence type="ECO:0000313" key="9">
    <source>
        <dbReference type="Proteomes" id="UP000463138"/>
    </source>
</evidence>
<dbReference type="PANTHER" id="PTHR36115">
    <property type="entry name" value="PROLINE-RICH ANTIGEN HOMOLOG-RELATED"/>
    <property type="match status" value="1"/>
</dbReference>